<protein>
    <submittedName>
        <fullName evidence="10">8c50c752-9585-4c05-886d-a4b5558aa74c</fullName>
    </submittedName>
</protein>
<sequence length="348" mass="39057">MVFLGKSRLLGLHMRKGPLRQIAKTFSSQTSWGCMNTRIFHSSYLNPINPNPLVAKSRLLRAIPSSGSRLFFSSTPLARRSKLRDSRPGEPNQRIQREQHARNKHQRQQKQHTQDDDQYIDPIPLPRSRERSSYPLAVLIAVGCTYITLSYNRSPFVEFPLPNLVPKLTPSYLEKNFILSQQNIDEGRIHTLLTNSFMHITYPHLFMNMLGLLFLAPLVNPLTFVAVWAGAGVTCSFASLYTWKHGLRFHRGNGLLERINRGCGASGSLFGLFAMTAVKFPSLRWQVMFIPIGIPGWLFLGGETIYSILALQNGWQPQVGHAGHLGGTAFGVLAGILSGRFGLKMRGF</sequence>
<dbReference type="Pfam" id="PF01694">
    <property type="entry name" value="Rhomboid"/>
    <property type="match status" value="1"/>
</dbReference>
<reference evidence="10" key="1">
    <citation type="submission" date="2020-10" db="EMBL/GenBank/DDBJ databases">
        <authorList>
            <person name="Kusch S."/>
        </authorList>
    </citation>
    <scope>NUCLEOTIDE SEQUENCE</scope>
    <source>
        <strain evidence="10">SwB9</strain>
    </source>
</reference>
<evidence type="ECO:0000256" key="4">
    <source>
        <dbReference type="ARBA" id="ARBA00022801"/>
    </source>
</evidence>
<dbReference type="EMBL" id="CAJHIA010000013">
    <property type="protein sequence ID" value="CAD6444947.1"/>
    <property type="molecule type" value="Genomic_DNA"/>
</dbReference>
<dbReference type="GO" id="GO:0016020">
    <property type="term" value="C:membrane"/>
    <property type="evidence" value="ECO:0007669"/>
    <property type="project" value="UniProtKB-SubCell"/>
</dbReference>
<dbReference type="Proteomes" id="UP000624404">
    <property type="component" value="Unassembled WGS sequence"/>
</dbReference>
<name>A0A8H2ZMX7_9HELO</name>
<feature type="transmembrane region" description="Helical" evidence="8">
    <location>
        <begin position="287"/>
        <end position="309"/>
    </location>
</feature>
<evidence type="ECO:0000259" key="9">
    <source>
        <dbReference type="Pfam" id="PF01694"/>
    </source>
</evidence>
<evidence type="ECO:0000313" key="11">
    <source>
        <dbReference type="Proteomes" id="UP000624404"/>
    </source>
</evidence>
<keyword evidence="3 8" id="KW-0812">Transmembrane</keyword>
<evidence type="ECO:0000256" key="6">
    <source>
        <dbReference type="ARBA" id="ARBA00023136"/>
    </source>
</evidence>
<accession>A0A8H2ZMX7</accession>
<dbReference type="InterPro" id="IPR050925">
    <property type="entry name" value="Rhomboid_protease_S54"/>
</dbReference>
<evidence type="ECO:0000256" key="2">
    <source>
        <dbReference type="ARBA" id="ARBA00009045"/>
    </source>
</evidence>
<dbReference type="GO" id="GO:0004252">
    <property type="term" value="F:serine-type endopeptidase activity"/>
    <property type="evidence" value="ECO:0007669"/>
    <property type="project" value="InterPro"/>
</dbReference>
<comment type="caution">
    <text evidence="10">The sequence shown here is derived from an EMBL/GenBank/DDBJ whole genome shotgun (WGS) entry which is preliminary data.</text>
</comment>
<evidence type="ECO:0000256" key="5">
    <source>
        <dbReference type="ARBA" id="ARBA00022989"/>
    </source>
</evidence>
<evidence type="ECO:0000256" key="3">
    <source>
        <dbReference type="ARBA" id="ARBA00022692"/>
    </source>
</evidence>
<evidence type="ECO:0000313" key="10">
    <source>
        <dbReference type="EMBL" id="CAD6444947.1"/>
    </source>
</evidence>
<keyword evidence="5 8" id="KW-1133">Transmembrane helix</keyword>
<dbReference type="InterPro" id="IPR035952">
    <property type="entry name" value="Rhomboid-like_sf"/>
</dbReference>
<proteinExistence type="inferred from homology"/>
<dbReference type="InterPro" id="IPR022764">
    <property type="entry name" value="Peptidase_S54_rhomboid_dom"/>
</dbReference>
<feature type="region of interest" description="Disordered" evidence="7">
    <location>
        <begin position="78"/>
        <end position="124"/>
    </location>
</feature>
<evidence type="ECO:0000256" key="7">
    <source>
        <dbReference type="SAM" id="MobiDB-lite"/>
    </source>
</evidence>
<organism evidence="10 11">
    <name type="scientific">Sclerotinia trifoliorum</name>
    <dbReference type="NCBI Taxonomy" id="28548"/>
    <lineage>
        <taxon>Eukaryota</taxon>
        <taxon>Fungi</taxon>
        <taxon>Dikarya</taxon>
        <taxon>Ascomycota</taxon>
        <taxon>Pezizomycotina</taxon>
        <taxon>Leotiomycetes</taxon>
        <taxon>Helotiales</taxon>
        <taxon>Sclerotiniaceae</taxon>
        <taxon>Sclerotinia</taxon>
    </lineage>
</organism>
<evidence type="ECO:0000256" key="8">
    <source>
        <dbReference type="SAM" id="Phobius"/>
    </source>
</evidence>
<comment type="subcellular location">
    <subcellularLocation>
        <location evidence="1">Membrane</location>
        <topology evidence="1">Multi-pass membrane protein</topology>
    </subcellularLocation>
</comment>
<feature type="domain" description="Peptidase S54 rhomboid" evidence="9">
    <location>
        <begin position="187"/>
        <end position="338"/>
    </location>
</feature>
<dbReference type="PANTHER" id="PTHR43731">
    <property type="entry name" value="RHOMBOID PROTEASE"/>
    <property type="match status" value="1"/>
</dbReference>
<gene>
    <name evidence="10" type="ORF">SCLTRI_LOCUS4738</name>
</gene>
<dbReference type="OrthoDB" id="418595at2759"/>
<dbReference type="Gene3D" id="1.20.1540.10">
    <property type="entry name" value="Rhomboid-like"/>
    <property type="match status" value="1"/>
</dbReference>
<evidence type="ECO:0000256" key="1">
    <source>
        <dbReference type="ARBA" id="ARBA00004141"/>
    </source>
</evidence>
<dbReference type="SUPFAM" id="SSF144091">
    <property type="entry name" value="Rhomboid-like"/>
    <property type="match status" value="1"/>
</dbReference>
<keyword evidence="4" id="KW-0378">Hydrolase</keyword>
<keyword evidence="11" id="KW-1185">Reference proteome</keyword>
<dbReference type="PANTHER" id="PTHR43731:SF14">
    <property type="entry name" value="PRESENILIN-ASSOCIATED RHOMBOID-LIKE PROTEIN, MITOCHONDRIAL"/>
    <property type="match status" value="1"/>
</dbReference>
<feature type="transmembrane region" description="Helical" evidence="8">
    <location>
        <begin position="222"/>
        <end position="243"/>
    </location>
</feature>
<keyword evidence="6 8" id="KW-0472">Membrane</keyword>
<dbReference type="AlphaFoldDB" id="A0A8H2ZMX7"/>
<comment type="similarity">
    <text evidence="2">Belongs to the peptidase S54 family.</text>
</comment>
<feature type="transmembrane region" description="Helical" evidence="8">
    <location>
        <begin position="321"/>
        <end position="343"/>
    </location>
</feature>